<evidence type="ECO:0000313" key="1">
    <source>
        <dbReference type="EMBL" id="KAK2568072.1"/>
    </source>
</evidence>
<dbReference type="AlphaFoldDB" id="A0AAD9QV12"/>
<dbReference type="Proteomes" id="UP001249851">
    <property type="component" value="Unassembled WGS sequence"/>
</dbReference>
<reference evidence="1" key="1">
    <citation type="journal article" date="2023" name="G3 (Bethesda)">
        <title>Whole genome assembly and annotation of the endangered Caribbean coral Acropora cervicornis.</title>
        <authorList>
            <person name="Selwyn J.D."/>
            <person name="Vollmer S.V."/>
        </authorList>
    </citation>
    <scope>NUCLEOTIDE SEQUENCE</scope>
    <source>
        <strain evidence="1">K2</strain>
    </source>
</reference>
<evidence type="ECO:0000313" key="2">
    <source>
        <dbReference type="Proteomes" id="UP001249851"/>
    </source>
</evidence>
<name>A0AAD9QV12_ACRCE</name>
<dbReference type="EMBL" id="JARQWQ010000013">
    <property type="protein sequence ID" value="KAK2568072.1"/>
    <property type="molecule type" value="Genomic_DNA"/>
</dbReference>
<organism evidence="1 2">
    <name type="scientific">Acropora cervicornis</name>
    <name type="common">Staghorn coral</name>
    <dbReference type="NCBI Taxonomy" id="6130"/>
    <lineage>
        <taxon>Eukaryota</taxon>
        <taxon>Metazoa</taxon>
        <taxon>Cnidaria</taxon>
        <taxon>Anthozoa</taxon>
        <taxon>Hexacorallia</taxon>
        <taxon>Scleractinia</taxon>
        <taxon>Astrocoeniina</taxon>
        <taxon>Acroporidae</taxon>
        <taxon>Acropora</taxon>
    </lineage>
</organism>
<gene>
    <name evidence="1" type="ORF">P5673_007998</name>
</gene>
<proteinExistence type="predicted"/>
<comment type="caution">
    <text evidence="1">The sequence shown here is derived from an EMBL/GenBank/DDBJ whole genome shotgun (WGS) entry which is preliminary data.</text>
</comment>
<accession>A0AAD9QV12</accession>
<reference evidence="1" key="2">
    <citation type="journal article" date="2023" name="Science">
        <title>Genomic signatures of disease resistance in endangered staghorn corals.</title>
        <authorList>
            <person name="Vollmer S.V."/>
            <person name="Selwyn J.D."/>
            <person name="Despard B.A."/>
            <person name="Roesel C.L."/>
        </authorList>
    </citation>
    <scope>NUCLEOTIDE SEQUENCE</scope>
    <source>
        <strain evidence="1">K2</strain>
    </source>
</reference>
<protein>
    <submittedName>
        <fullName evidence="1">Uncharacterized protein</fullName>
    </submittedName>
</protein>
<keyword evidence="2" id="KW-1185">Reference proteome</keyword>
<sequence>MFTAPNCRYLATGDRIRFLFKIKLNSEWTGDEWSGLLKLPPEQGMTPSDDYITSKANCLLGRPTPAENEC</sequence>